<dbReference type="InterPro" id="IPR015919">
    <property type="entry name" value="Cadherin-like_sf"/>
</dbReference>
<protein>
    <recommendedName>
        <fullName evidence="9">Cadherin domain-containing protein</fullName>
    </recommendedName>
</protein>
<evidence type="ECO:0000256" key="3">
    <source>
        <dbReference type="ARBA" id="ARBA00022837"/>
    </source>
</evidence>
<dbReference type="GO" id="GO:0008013">
    <property type="term" value="F:beta-catenin binding"/>
    <property type="evidence" value="ECO:0007669"/>
    <property type="project" value="TreeGrafter"/>
</dbReference>
<feature type="region of interest" description="Disordered" evidence="6">
    <location>
        <begin position="594"/>
        <end position="615"/>
    </location>
</feature>
<dbReference type="PANTHER" id="PTHR24027:SF414">
    <property type="entry name" value="CADHERIN-RELATED FAMILY MEMBER 5 ISOFORM X1"/>
    <property type="match status" value="1"/>
</dbReference>
<dbReference type="PANTHER" id="PTHR24027">
    <property type="entry name" value="CADHERIN-23"/>
    <property type="match status" value="1"/>
</dbReference>
<dbReference type="Proteomes" id="UP000465112">
    <property type="component" value="Chromosome 8"/>
</dbReference>
<dbReference type="PROSITE" id="PS50268">
    <property type="entry name" value="CADHERIN_2"/>
    <property type="match status" value="3"/>
</dbReference>
<dbReference type="AlphaFoldDB" id="A0A6A5EWD0"/>
<sequence>MDGIYPRFTVRTSFSFLLLILLQTSTDAQNICKAPLQVNVRENNAVGDVVVTITVQPGVTLEFKPPPANPDNHFLLDGNNLIAASVLDYETNKTHTVSITCTETATASKLDIIVIVIVENLNDNRPVFAHDTNLVKVNEMSPVDTSVGRFPATDLDGDLIYYKLTPESTGFKLRSPTNPDLLVETPLDYDKVKNVELILFAQDTPLAPASSRMPFNASTTIMVTILDVDNRPPWFQPCSKHEVGGAVICQSAGYTTKVVLNEQETGVLPLEPGPLYAIDGDSGINQAMAYSFLNGDADGLFAINPNTGNITMLKPTDVLETISLTVLAAQRTNSYQFATTSVTVSVQVKSFHPPKFQSPHYEGVITAVGVMAMDPKNKDQPLRILATDDDYNATGGLNPHITYYVDGNSDFSIIGGYLFMTKDLPEATLSLKVVAMDTSNEESATAQLSVEVTSGLTTTSLPQSTTDITVMTSTGESTTDLGTTSESIVSTTDLGTTSESIVSTTDPSLTSEGSVSTASTAHPGGYGLVEMAALGATLGVLLFICLVVIVVLAVCIRKGKANWKKIDEASMFQSSLGQGSGGEKEGIQYTNEAFQNDEDGGSTGSGSPTGKSDEAIVKSSVPLHVLLRDDTSHDGSDNADGEKEVKPILTKERRMDDGYKSVWFKEDIDPDAKEEVVIIPDSREDNSEDEDEQSSSDREENGDDTPRVVFNDADLDSGLGVKMEDPAEDSEDDNMLTADL</sequence>
<feature type="region of interest" description="Disordered" evidence="6">
    <location>
        <begin position="495"/>
        <end position="517"/>
    </location>
</feature>
<comment type="subcellular location">
    <subcellularLocation>
        <location evidence="1">Membrane</location>
    </subcellularLocation>
</comment>
<feature type="region of interest" description="Disordered" evidence="6">
    <location>
        <begin position="628"/>
        <end position="740"/>
    </location>
</feature>
<gene>
    <name evidence="10" type="ORF">PFLUV_G00094490</name>
</gene>
<dbReference type="GO" id="GO:0044331">
    <property type="term" value="P:cell-cell adhesion mediated by cadherin"/>
    <property type="evidence" value="ECO:0007669"/>
    <property type="project" value="TreeGrafter"/>
</dbReference>
<keyword evidence="8" id="KW-0732">Signal</keyword>
<evidence type="ECO:0000259" key="9">
    <source>
        <dbReference type="PROSITE" id="PS50268"/>
    </source>
</evidence>
<dbReference type="InterPro" id="IPR039808">
    <property type="entry name" value="Cadherin"/>
</dbReference>
<organism evidence="10 11">
    <name type="scientific">Perca fluviatilis</name>
    <name type="common">European perch</name>
    <dbReference type="NCBI Taxonomy" id="8168"/>
    <lineage>
        <taxon>Eukaryota</taxon>
        <taxon>Metazoa</taxon>
        <taxon>Chordata</taxon>
        <taxon>Craniata</taxon>
        <taxon>Vertebrata</taxon>
        <taxon>Euteleostomi</taxon>
        <taxon>Actinopterygii</taxon>
        <taxon>Neopterygii</taxon>
        <taxon>Teleostei</taxon>
        <taxon>Neoteleostei</taxon>
        <taxon>Acanthomorphata</taxon>
        <taxon>Eupercaria</taxon>
        <taxon>Perciformes</taxon>
        <taxon>Percoidei</taxon>
        <taxon>Percidae</taxon>
        <taxon>Percinae</taxon>
        <taxon>Perca</taxon>
    </lineage>
</organism>
<dbReference type="PRINTS" id="PR00205">
    <property type="entry name" value="CADHERIN"/>
</dbReference>
<feature type="domain" description="Cadherin" evidence="9">
    <location>
        <begin position="275"/>
        <end position="356"/>
    </location>
</feature>
<dbReference type="GO" id="GO:0007156">
    <property type="term" value="P:homophilic cell adhesion via plasma membrane adhesion molecules"/>
    <property type="evidence" value="ECO:0007669"/>
    <property type="project" value="InterPro"/>
</dbReference>
<dbReference type="SUPFAM" id="SSF49313">
    <property type="entry name" value="Cadherin-like"/>
    <property type="match status" value="3"/>
</dbReference>
<feature type="domain" description="Cadherin" evidence="9">
    <location>
        <begin position="32"/>
        <end position="128"/>
    </location>
</feature>
<feature type="signal peptide" evidence="8">
    <location>
        <begin position="1"/>
        <end position="28"/>
    </location>
</feature>
<reference evidence="10 11" key="1">
    <citation type="submission" date="2019-06" db="EMBL/GenBank/DDBJ databases">
        <title>A chromosome-scale genome assembly of the European perch, Perca fluviatilis.</title>
        <authorList>
            <person name="Roques C."/>
            <person name="Zahm M."/>
            <person name="Cabau C."/>
            <person name="Klopp C."/>
            <person name="Bouchez O."/>
            <person name="Donnadieu C."/>
            <person name="Kuhl H."/>
            <person name="Gislard M."/>
            <person name="Guendouz S."/>
            <person name="Journot L."/>
            <person name="Haffray P."/>
            <person name="Bestin A."/>
            <person name="Morvezen R."/>
            <person name="Feron R."/>
            <person name="Wen M."/>
            <person name="Jouanno E."/>
            <person name="Herpin A."/>
            <person name="Schartl M."/>
            <person name="Postlethwait J."/>
            <person name="Schaerlinger B."/>
            <person name="Chardard D."/>
            <person name="Lecocq T."/>
            <person name="Poncet C."/>
            <person name="Jaffrelo L."/>
            <person name="Lampietro C."/>
            <person name="Guiguen Y."/>
        </authorList>
    </citation>
    <scope>NUCLEOTIDE SEQUENCE [LARGE SCALE GENOMIC DNA]</scope>
    <source>
        <tissue evidence="10">Blood</tissue>
    </source>
</reference>
<dbReference type="EMBL" id="VHII01000008">
    <property type="protein sequence ID" value="KAF1386406.1"/>
    <property type="molecule type" value="Genomic_DNA"/>
</dbReference>
<dbReference type="GO" id="GO:0016477">
    <property type="term" value="P:cell migration"/>
    <property type="evidence" value="ECO:0007669"/>
    <property type="project" value="TreeGrafter"/>
</dbReference>
<feature type="compositionally biased region" description="Basic and acidic residues" evidence="6">
    <location>
        <begin position="628"/>
        <end position="685"/>
    </location>
</feature>
<name>A0A6A5EWD0_PERFL</name>
<dbReference type="GO" id="GO:0007043">
    <property type="term" value="P:cell-cell junction assembly"/>
    <property type="evidence" value="ECO:0007669"/>
    <property type="project" value="TreeGrafter"/>
</dbReference>
<dbReference type="CDD" id="cd11304">
    <property type="entry name" value="Cadherin_repeat"/>
    <property type="match status" value="2"/>
</dbReference>
<dbReference type="GO" id="GO:0005509">
    <property type="term" value="F:calcium ion binding"/>
    <property type="evidence" value="ECO:0007669"/>
    <property type="project" value="UniProtKB-UniRule"/>
</dbReference>
<keyword evidence="2" id="KW-0677">Repeat</keyword>
<dbReference type="GO" id="GO:0016342">
    <property type="term" value="C:catenin complex"/>
    <property type="evidence" value="ECO:0007669"/>
    <property type="project" value="TreeGrafter"/>
</dbReference>
<keyword evidence="7" id="KW-0812">Transmembrane</keyword>
<comment type="caution">
    <text evidence="10">The sequence shown here is derived from an EMBL/GenBank/DDBJ whole genome shotgun (WGS) entry which is preliminary data.</text>
</comment>
<dbReference type="GO" id="GO:0034332">
    <property type="term" value="P:adherens junction organization"/>
    <property type="evidence" value="ECO:0007669"/>
    <property type="project" value="TreeGrafter"/>
</dbReference>
<dbReference type="OrthoDB" id="8958491at2759"/>
<evidence type="ECO:0000256" key="1">
    <source>
        <dbReference type="ARBA" id="ARBA00004370"/>
    </source>
</evidence>
<dbReference type="GO" id="GO:0005912">
    <property type="term" value="C:adherens junction"/>
    <property type="evidence" value="ECO:0007669"/>
    <property type="project" value="TreeGrafter"/>
</dbReference>
<keyword evidence="7" id="KW-1133">Transmembrane helix</keyword>
<evidence type="ECO:0000256" key="6">
    <source>
        <dbReference type="SAM" id="MobiDB-lite"/>
    </source>
</evidence>
<keyword evidence="3 5" id="KW-0106">Calcium</keyword>
<evidence type="ECO:0000256" key="2">
    <source>
        <dbReference type="ARBA" id="ARBA00022737"/>
    </source>
</evidence>
<proteinExistence type="predicted"/>
<dbReference type="Gene3D" id="2.60.40.60">
    <property type="entry name" value="Cadherins"/>
    <property type="match status" value="3"/>
</dbReference>
<feature type="chain" id="PRO_5025456639" description="Cadherin domain-containing protein" evidence="8">
    <location>
        <begin position="29"/>
        <end position="740"/>
    </location>
</feature>
<evidence type="ECO:0000256" key="4">
    <source>
        <dbReference type="ARBA" id="ARBA00023136"/>
    </source>
</evidence>
<feature type="domain" description="Cadherin" evidence="9">
    <location>
        <begin position="129"/>
        <end position="235"/>
    </location>
</feature>
<accession>A0A6A5EWD0</accession>
<dbReference type="InterPro" id="IPR002126">
    <property type="entry name" value="Cadherin-like_dom"/>
</dbReference>
<dbReference type="SMART" id="SM00112">
    <property type="entry name" value="CA"/>
    <property type="match status" value="3"/>
</dbReference>
<dbReference type="GO" id="GO:0000902">
    <property type="term" value="P:cell morphogenesis"/>
    <property type="evidence" value="ECO:0007669"/>
    <property type="project" value="TreeGrafter"/>
</dbReference>
<keyword evidence="11" id="KW-1185">Reference proteome</keyword>
<dbReference type="GO" id="GO:0045296">
    <property type="term" value="F:cadherin binding"/>
    <property type="evidence" value="ECO:0007669"/>
    <property type="project" value="TreeGrafter"/>
</dbReference>
<keyword evidence="4 7" id="KW-0472">Membrane</keyword>
<evidence type="ECO:0000256" key="5">
    <source>
        <dbReference type="PROSITE-ProRule" id="PRU00043"/>
    </source>
</evidence>
<evidence type="ECO:0000256" key="7">
    <source>
        <dbReference type="SAM" id="Phobius"/>
    </source>
</evidence>
<dbReference type="GO" id="GO:0016339">
    <property type="term" value="P:calcium-dependent cell-cell adhesion via plasma membrane cell adhesion molecules"/>
    <property type="evidence" value="ECO:0007669"/>
    <property type="project" value="TreeGrafter"/>
</dbReference>
<dbReference type="Pfam" id="PF00028">
    <property type="entry name" value="Cadherin"/>
    <property type="match status" value="1"/>
</dbReference>
<evidence type="ECO:0000313" key="10">
    <source>
        <dbReference type="EMBL" id="KAF1386406.1"/>
    </source>
</evidence>
<evidence type="ECO:0000313" key="11">
    <source>
        <dbReference type="Proteomes" id="UP000465112"/>
    </source>
</evidence>
<feature type="transmembrane region" description="Helical" evidence="7">
    <location>
        <begin position="531"/>
        <end position="556"/>
    </location>
</feature>
<evidence type="ECO:0000256" key="8">
    <source>
        <dbReference type="SAM" id="SignalP"/>
    </source>
</evidence>